<organism evidence="5 6">
    <name type="scientific">Monosiga brevicollis</name>
    <name type="common">Choanoflagellate</name>
    <dbReference type="NCBI Taxonomy" id="81824"/>
    <lineage>
        <taxon>Eukaryota</taxon>
        <taxon>Choanoflagellata</taxon>
        <taxon>Craspedida</taxon>
        <taxon>Salpingoecidae</taxon>
        <taxon>Monosiga</taxon>
    </lineage>
</organism>
<evidence type="ECO:0000256" key="2">
    <source>
        <dbReference type="ARBA" id="ARBA00023186"/>
    </source>
</evidence>
<keyword evidence="2" id="KW-0143">Chaperone</keyword>
<feature type="coiled-coil region" evidence="3">
    <location>
        <begin position="141"/>
        <end position="172"/>
    </location>
</feature>
<dbReference type="GO" id="GO:0005737">
    <property type="term" value="C:cytoplasm"/>
    <property type="evidence" value="ECO:0000318"/>
    <property type="project" value="GO_Central"/>
</dbReference>
<dbReference type="SUPFAM" id="SSF46579">
    <property type="entry name" value="Prefoldin"/>
    <property type="match status" value="1"/>
</dbReference>
<dbReference type="GeneID" id="5891001"/>
<dbReference type="InParanoid" id="A9UYR9"/>
<dbReference type="InterPro" id="IPR002777">
    <property type="entry name" value="PFD_beta-like"/>
</dbReference>
<evidence type="ECO:0000256" key="1">
    <source>
        <dbReference type="ARBA" id="ARBA00008045"/>
    </source>
</evidence>
<gene>
    <name evidence="5" type="ORF">MONBRDRAFT_36976</name>
</gene>
<dbReference type="AlphaFoldDB" id="A9UYR9"/>
<keyword evidence="3" id="KW-0175">Coiled coil</keyword>
<keyword evidence="6" id="KW-1185">Reference proteome</keyword>
<proteinExistence type="inferred from homology"/>
<evidence type="ECO:0000313" key="5">
    <source>
        <dbReference type="EMBL" id="EDQ89511.1"/>
    </source>
</evidence>
<dbReference type="eggNOG" id="KOG4098">
    <property type="taxonomic scope" value="Eukaryota"/>
</dbReference>
<dbReference type="RefSeq" id="XP_001745540.1">
    <property type="nucleotide sequence ID" value="XM_001745488.1"/>
</dbReference>
<dbReference type="KEGG" id="mbr:MONBRDRAFT_36976"/>
<dbReference type="GO" id="GO:0016272">
    <property type="term" value="C:prefoldin complex"/>
    <property type="evidence" value="ECO:0007669"/>
    <property type="project" value="InterPro"/>
</dbReference>
<dbReference type="PANTHER" id="PTHR13303">
    <property type="entry name" value="PREFOLDIN SUBUNIT 2"/>
    <property type="match status" value="1"/>
</dbReference>
<evidence type="ECO:0000256" key="3">
    <source>
        <dbReference type="SAM" id="Coils"/>
    </source>
</evidence>
<comment type="similarity">
    <text evidence="1">Belongs to the prefoldin subunit beta family.</text>
</comment>
<dbReference type="STRING" id="81824.A9UYR9"/>
<dbReference type="CDD" id="cd23163">
    <property type="entry name" value="Prefoldin_2"/>
    <property type="match status" value="1"/>
</dbReference>
<dbReference type="GO" id="GO:0044183">
    <property type="term" value="F:protein folding chaperone"/>
    <property type="evidence" value="ECO:0000318"/>
    <property type="project" value="GO_Central"/>
</dbReference>
<dbReference type="Proteomes" id="UP000001357">
    <property type="component" value="Unassembled WGS sequence"/>
</dbReference>
<dbReference type="InterPro" id="IPR027235">
    <property type="entry name" value="PFD2"/>
</dbReference>
<evidence type="ECO:0000313" key="6">
    <source>
        <dbReference type="Proteomes" id="UP000001357"/>
    </source>
</evidence>
<dbReference type="FunCoup" id="A9UYR9">
    <property type="interactions" value="1096"/>
</dbReference>
<dbReference type="Pfam" id="PF01920">
    <property type="entry name" value="Prefoldin_2"/>
    <property type="match status" value="1"/>
</dbReference>
<dbReference type="GO" id="GO:0051082">
    <property type="term" value="F:unfolded protein binding"/>
    <property type="evidence" value="ECO:0007669"/>
    <property type="project" value="InterPro"/>
</dbReference>
<reference evidence="5 6" key="1">
    <citation type="journal article" date="2008" name="Nature">
        <title>The genome of the choanoflagellate Monosiga brevicollis and the origin of metazoans.</title>
        <authorList>
            <consortium name="JGI Sequencing"/>
            <person name="King N."/>
            <person name="Westbrook M.J."/>
            <person name="Young S.L."/>
            <person name="Kuo A."/>
            <person name="Abedin M."/>
            <person name="Chapman J."/>
            <person name="Fairclough S."/>
            <person name="Hellsten U."/>
            <person name="Isogai Y."/>
            <person name="Letunic I."/>
            <person name="Marr M."/>
            <person name="Pincus D."/>
            <person name="Putnam N."/>
            <person name="Rokas A."/>
            <person name="Wright K.J."/>
            <person name="Zuzow R."/>
            <person name="Dirks W."/>
            <person name="Good M."/>
            <person name="Goodstein D."/>
            <person name="Lemons D."/>
            <person name="Li W."/>
            <person name="Lyons J.B."/>
            <person name="Morris A."/>
            <person name="Nichols S."/>
            <person name="Richter D.J."/>
            <person name="Salamov A."/>
            <person name="Bork P."/>
            <person name="Lim W.A."/>
            <person name="Manning G."/>
            <person name="Miller W.T."/>
            <person name="McGinnis W."/>
            <person name="Shapiro H."/>
            <person name="Tjian R."/>
            <person name="Grigoriev I.V."/>
            <person name="Rokhsar D."/>
        </authorList>
    </citation>
    <scope>NUCLEOTIDE SEQUENCE [LARGE SCALE GENOMIC DNA]</scope>
    <source>
        <strain evidence="6">MX1 / ATCC 50154</strain>
    </source>
</reference>
<feature type="region of interest" description="Disordered" evidence="4">
    <location>
        <begin position="1"/>
        <end position="43"/>
    </location>
</feature>
<dbReference type="Gene3D" id="1.10.287.370">
    <property type="match status" value="1"/>
</dbReference>
<dbReference type="GO" id="GO:0006457">
    <property type="term" value="P:protein folding"/>
    <property type="evidence" value="ECO:0000318"/>
    <property type="project" value="GO_Central"/>
</dbReference>
<evidence type="ECO:0008006" key="7">
    <source>
        <dbReference type="Google" id="ProtNLM"/>
    </source>
</evidence>
<evidence type="ECO:0000256" key="4">
    <source>
        <dbReference type="SAM" id="MobiDB-lite"/>
    </source>
</evidence>
<name>A9UYR9_MONBE</name>
<dbReference type="InterPro" id="IPR009053">
    <property type="entry name" value="Prefoldin"/>
</dbReference>
<protein>
    <recommendedName>
        <fullName evidence="7">Prefoldin subunit 2</fullName>
    </recommendedName>
</protein>
<dbReference type="EMBL" id="CH991550">
    <property type="protein sequence ID" value="EDQ89511.1"/>
    <property type="molecule type" value="Genomic_DNA"/>
</dbReference>
<accession>A9UYR9</accession>
<sequence>MRHDTRHDTTSKEFDRQRTRTRRRRRRSDAVCGATSGRTQDATITSQQPRTICVSRFCTTTVRAQAKKAEPQTQQEIIAHFNDLREDVRLIGGKIGDLSDETEEYKRVSETLRKVDPKRKAYRLIGEVLVERSVQEILPAVTKNYEQMNAMLQQLKQLQQNKMDELAAFQKKHKITMKS</sequence>
<feature type="compositionally biased region" description="Basic and acidic residues" evidence="4">
    <location>
        <begin position="1"/>
        <end position="18"/>
    </location>
</feature>